<evidence type="ECO:0000256" key="5">
    <source>
        <dbReference type="RuleBase" id="RU004404"/>
    </source>
</evidence>
<evidence type="ECO:0000256" key="1">
    <source>
        <dbReference type="ARBA" id="ARBA00009179"/>
    </source>
</evidence>
<dbReference type="Gene3D" id="3.30.750.44">
    <property type="match status" value="1"/>
</dbReference>
<evidence type="ECO:0000313" key="8">
    <source>
        <dbReference type="EMBL" id="CAF0689925.1"/>
    </source>
</evidence>
<dbReference type="AlphaFoldDB" id="A0A8J2FRG8"/>
<dbReference type="InterPro" id="IPR004447">
    <property type="entry name" value="Peptidase_S41A"/>
</dbReference>
<keyword evidence="3 5" id="KW-0378">Hydrolase</keyword>
<dbReference type="Pfam" id="PF03572">
    <property type="entry name" value="Peptidase_S41"/>
    <property type="match status" value="1"/>
</dbReference>
<evidence type="ECO:0000256" key="4">
    <source>
        <dbReference type="ARBA" id="ARBA00022825"/>
    </source>
</evidence>
<dbReference type="NCBIfam" id="TIGR00225">
    <property type="entry name" value="prc"/>
    <property type="match status" value="1"/>
</dbReference>
<gene>
    <name evidence="8" type="ORF">MPNT_10436</name>
</gene>
<dbReference type="CDD" id="cd07560">
    <property type="entry name" value="Peptidase_S41_CPP"/>
    <property type="match status" value="1"/>
</dbReference>
<dbReference type="SUPFAM" id="SSF52096">
    <property type="entry name" value="ClpP/crotonase"/>
    <property type="match status" value="1"/>
</dbReference>
<comment type="caution">
    <text evidence="8">The sequence shown here is derived from an EMBL/GenBank/DDBJ whole genome shotgun (WGS) entry which is preliminary data.</text>
</comment>
<dbReference type="Gene3D" id="3.90.226.10">
    <property type="entry name" value="2-enoyl-CoA Hydratase, Chain A, domain 1"/>
    <property type="match status" value="1"/>
</dbReference>
<dbReference type="Pfam" id="PF11818">
    <property type="entry name" value="DUF3340"/>
    <property type="match status" value="1"/>
</dbReference>
<dbReference type="SMART" id="SM00245">
    <property type="entry name" value="TSPc"/>
    <property type="match status" value="1"/>
</dbReference>
<keyword evidence="9" id="KW-1185">Reference proteome</keyword>
<dbReference type="EC" id="3.4.21.102" evidence="8"/>
<feature type="region of interest" description="Disordered" evidence="6">
    <location>
        <begin position="622"/>
        <end position="644"/>
    </location>
</feature>
<dbReference type="Pfam" id="PF00595">
    <property type="entry name" value="PDZ"/>
    <property type="match status" value="1"/>
</dbReference>
<evidence type="ECO:0000313" key="9">
    <source>
        <dbReference type="Proteomes" id="UP000663859"/>
    </source>
</evidence>
<dbReference type="RefSeq" id="WP_174581836.1">
    <property type="nucleotide sequence ID" value="NZ_CAJNOB010000001.1"/>
</dbReference>
<dbReference type="InterPro" id="IPR005151">
    <property type="entry name" value="Tail-specific_protease"/>
</dbReference>
<dbReference type="InterPro" id="IPR020992">
    <property type="entry name" value="Tail_Prtase_C"/>
</dbReference>
<dbReference type="GO" id="GO:0007165">
    <property type="term" value="P:signal transduction"/>
    <property type="evidence" value="ECO:0007669"/>
    <property type="project" value="TreeGrafter"/>
</dbReference>
<dbReference type="EMBL" id="CAJNOB010000001">
    <property type="protein sequence ID" value="CAF0689925.1"/>
    <property type="molecule type" value="Genomic_DNA"/>
</dbReference>
<dbReference type="GO" id="GO:0006508">
    <property type="term" value="P:proteolysis"/>
    <property type="evidence" value="ECO:0007669"/>
    <property type="project" value="UniProtKB-KW"/>
</dbReference>
<evidence type="ECO:0000256" key="6">
    <source>
        <dbReference type="SAM" id="MobiDB-lite"/>
    </source>
</evidence>
<feature type="compositionally biased region" description="Basic and acidic residues" evidence="6">
    <location>
        <begin position="682"/>
        <end position="698"/>
    </location>
</feature>
<dbReference type="InterPro" id="IPR036034">
    <property type="entry name" value="PDZ_sf"/>
</dbReference>
<proteinExistence type="inferred from homology"/>
<keyword evidence="2 5" id="KW-0645">Protease</keyword>
<keyword evidence="4 5" id="KW-0720">Serine protease</keyword>
<dbReference type="GO" id="GO:0030288">
    <property type="term" value="C:outer membrane-bounded periplasmic space"/>
    <property type="evidence" value="ECO:0007669"/>
    <property type="project" value="TreeGrafter"/>
</dbReference>
<dbReference type="Proteomes" id="UP000663859">
    <property type="component" value="Unassembled WGS sequence"/>
</dbReference>
<feature type="region of interest" description="Disordered" evidence="6">
    <location>
        <begin position="678"/>
        <end position="698"/>
    </location>
</feature>
<name>A0A8J2FRG8_9BACT</name>
<evidence type="ECO:0000259" key="7">
    <source>
        <dbReference type="PROSITE" id="PS50106"/>
    </source>
</evidence>
<dbReference type="PANTHER" id="PTHR32060">
    <property type="entry name" value="TAIL-SPECIFIC PROTEASE"/>
    <property type="match status" value="1"/>
</dbReference>
<dbReference type="Pfam" id="PF17804">
    <property type="entry name" value="TSP_NTD"/>
    <property type="match status" value="1"/>
</dbReference>
<dbReference type="InterPro" id="IPR001478">
    <property type="entry name" value="PDZ"/>
</dbReference>
<dbReference type="SMART" id="SM00228">
    <property type="entry name" value="PDZ"/>
    <property type="match status" value="1"/>
</dbReference>
<evidence type="ECO:0000256" key="3">
    <source>
        <dbReference type="ARBA" id="ARBA00022801"/>
    </source>
</evidence>
<dbReference type="InterPro" id="IPR029045">
    <property type="entry name" value="ClpP/crotonase-like_dom_sf"/>
</dbReference>
<dbReference type="InterPro" id="IPR040573">
    <property type="entry name" value="TSP_N"/>
</dbReference>
<dbReference type="GO" id="GO:0004252">
    <property type="term" value="F:serine-type endopeptidase activity"/>
    <property type="evidence" value="ECO:0007669"/>
    <property type="project" value="UniProtKB-EC"/>
</dbReference>
<dbReference type="SUPFAM" id="SSF50156">
    <property type="entry name" value="PDZ domain-like"/>
    <property type="match status" value="1"/>
</dbReference>
<organism evidence="8 9">
    <name type="scientific">Candidatus Methylacidithermus pantelleriae</name>
    <dbReference type="NCBI Taxonomy" id="2744239"/>
    <lineage>
        <taxon>Bacteria</taxon>
        <taxon>Pseudomonadati</taxon>
        <taxon>Verrucomicrobiota</taxon>
        <taxon>Methylacidiphilae</taxon>
        <taxon>Methylacidiphilales</taxon>
        <taxon>Methylacidiphilaceae</taxon>
        <taxon>Candidatus Methylacidithermus</taxon>
    </lineage>
</organism>
<accession>A0A8J2FRG8</accession>
<reference evidence="8" key="1">
    <citation type="submission" date="2021-02" db="EMBL/GenBank/DDBJ databases">
        <authorList>
            <person name="Cremers G."/>
            <person name="Picone N."/>
        </authorList>
    </citation>
    <scope>NUCLEOTIDE SEQUENCE</scope>
    <source>
        <strain evidence="8">PQ17</strain>
    </source>
</reference>
<protein>
    <submittedName>
        <fullName evidence="8">Carboxyl-terminal processing protease</fullName>
        <ecNumber evidence="8">3.4.21.102</ecNumber>
    </submittedName>
</protein>
<dbReference type="PROSITE" id="PS50106">
    <property type="entry name" value="PDZ"/>
    <property type="match status" value="1"/>
</dbReference>
<dbReference type="Gene3D" id="2.30.42.10">
    <property type="match status" value="1"/>
</dbReference>
<comment type="similarity">
    <text evidence="1 5">Belongs to the peptidase S41A family.</text>
</comment>
<dbReference type="CDD" id="cd06782">
    <property type="entry name" value="cpPDZ_CPP-like"/>
    <property type="match status" value="1"/>
</dbReference>
<evidence type="ECO:0000256" key="2">
    <source>
        <dbReference type="ARBA" id="ARBA00022670"/>
    </source>
</evidence>
<feature type="domain" description="PDZ" evidence="7">
    <location>
        <begin position="242"/>
        <end position="313"/>
    </location>
</feature>
<sequence>MKEGKRREACSNRSRWAGGLVACLIGWVFLWPQQAGATMSRAQAGKVAKVVAYLLQQGHYSRKPFDSKLSQVFLRNYLDALDFNHMVFEQSDVDELTSTYGSVLDQWTRQENIEPAFAIYSRFLSRLAEKQAWVQEFLSTEPDFTVDETYVPERGKLPWPKDTAEARELWRKRIKYELLQGRLAKEKPETTRGMISRRYMRLLKEMREADVEEILDYYLNALTHAYDPHSDYQTPAEARNFEIGSIKLSLSGIGAVLKSEDGYPKIVSLVAGGPADLDKRLKPNDRIVAVQQEKGEPVDVVDMKLSKVVELIRGERGTKVTLTVIPAEATDSSVRKVVTLVRDEVKLTEQRAKARMYEWPGPDGRTRKLGIVILPGFYERSTRDVAQLLRRLEESSVEGVALDLRHNGGGMLEEAVSLTGLFMRDGPVVQVRDYLGRVQPIRSFGGAARYWGPLTVLVSRLSASASEIVAAALQDYGRAVIVGDSQTHGKGTVQSLVNLTEFLPWDFGADPGKLKITVQKFYRVTGLSTQQHGVSSDVVLPSLDDYLEIGESYLPHCLPGDQIQPLSYPKLHDLAPVISILRKRSSQRVAANPEFAFIEEDIRLLKERMAHKEISLNEAKRLAERKEEEERKKARDQERREHPAPKVRVVEWDADAAAGKHPAKVWMANGVEEVPDPLAESVEVRREGRETEGASRRDVHLEESLNVLSDLVAMTESKTGELVLRAEHN</sequence>
<dbReference type="PANTHER" id="PTHR32060:SF22">
    <property type="entry name" value="CARBOXYL-TERMINAL-PROCESSING PEPTIDASE 3, CHLOROPLASTIC"/>
    <property type="match status" value="1"/>
</dbReference>